<keyword evidence="2" id="KW-0131">Cell cycle</keyword>
<keyword evidence="1 5" id="KW-0649">Protein kinase inhibitor</keyword>
<reference evidence="4" key="1">
    <citation type="journal article" date="2014" name="Nat. Commun.">
        <title>The emerging biofuel crop Camelina sativa retains a highly undifferentiated hexaploid genome structure.</title>
        <authorList>
            <person name="Kagale S."/>
            <person name="Koh C."/>
            <person name="Nixon J."/>
            <person name="Bollina V."/>
            <person name="Clarke W.E."/>
            <person name="Tuteja R."/>
            <person name="Spillane C."/>
            <person name="Robinson S.J."/>
            <person name="Links M.G."/>
            <person name="Clarke C."/>
            <person name="Higgins E.E."/>
            <person name="Huebert T."/>
            <person name="Sharpe A.G."/>
            <person name="Parkin I.A."/>
        </authorList>
    </citation>
    <scope>NUCLEOTIDE SEQUENCE [LARGE SCALE GENOMIC DNA]</scope>
    <source>
        <strain evidence="4">cv. DH55</strain>
    </source>
</reference>
<sequence>MSKVLEPLEEEKTVEQKPRNQEDQEEEEEEDHHEETSKKEELLESLCTPTSSDHKIPEVETCPPPPRKRPREICLKNKKRLSKDLRFFEATDVGSQEVETLFVHDEPNHVRKKRRSNSA</sequence>
<feature type="compositionally biased region" description="Acidic residues" evidence="3">
    <location>
        <begin position="23"/>
        <end position="32"/>
    </location>
</feature>
<dbReference type="GeneID" id="104754998"/>
<evidence type="ECO:0000256" key="2">
    <source>
        <dbReference type="ARBA" id="ARBA00023306"/>
    </source>
</evidence>
<evidence type="ECO:0000256" key="3">
    <source>
        <dbReference type="SAM" id="MobiDB-lite"/>
    </source>
</evidence>
<dbReference type="PANTHER" id="PTHR33142:SF89">
    <property type="entry name" value="CYCLIN-DEPENDENT PROTEIN KINASE INHIBITOR SMR2"/>
    <property type="match status" value="1"/>
</dbReference>
<evidence type="ECO:0000313" key="4">
    <source>
        <dbReference type="Proteomes" id="UP000694864"/>
    </source>
</evidence>
<dbReference type="GO" id="GO:0004860">
    <property type="term" value="F:protein kinase inhibitor activity"/>
    <property type="evidence" value="ECO:0007669"/>
    <property type="project" value="UniProtKB-KW"/>
</dbReference>
<evidence type="ECO:0000313" key="5">
    <source>
        <dbReference type="RefSeq" id="XP_010475608.1"/>
    </source>
</evidence>
<gene>
    <name evidence="5" type="primary">LOC104754998</name>
</gene>
<organism evidence="4 5">
    <name type="scientific">Camelina sativa</name>
    <name type="common">False flax</name>
    <name type="synonym">Myagrum sativum</name>
    <dbReference type="NCBI Taxonomy" id="90675"/>
    <lineage>
        <taxon>Eukaryota</taxon>
        <taxon>Viridiplantae</taxon>
        <taxon>Streptophyta</taxon>
        <taxon>Embryophyta</taxon>
        <taxon>Tracheophyta</taxon>
        <taxon>Spermatophyta</taxon>
        <taxon>Magnoliopsida</taxon>
        <taxon>eudicotyledons</taxon>
        <taxon>Gunneridae</taxon>
        <taxon>Pentapetalae</taxon>
        <taxon>rosids</taxon>
        <taxon>malvids</taxon>
        <taxon>Brassicales</taxon>
        <taxon>Brassicaceae</taxon>
        <taxon>Camelineae</taxon>
        <taxon>Camelina</taxon>
    </lineage>
</organism>
<dbReference type="RefSeq" id="XP_010475608.1">
    <property type="nucleotide sequence ID" value="XM_010477306.2"/>
</dbReference>
<protein>
    <submittedName>
        <fullName evidence="5">Cyclin-dependent protein kinase inhibitor SMR2-like</fullName>
    </submittedName>
</protein>
<name>A0ABM0WSP2_CAMSA</name>
<feature type="compositionally biased region" description="Basic and acidic residues" evidence="3">
    <location>
        <begin position="10"/>
        <end position="22"/>
    </location>
</feature>
<feature type="compositionally biased region" description="Basic and acidic residues" evidence="3">
    <location>
        <begin position="33"/>
        <end position="42"/>
    </location>
</feature>
<keyword evidence="4" id="KW-1185">Reference proteome</keyword>
<dbReference type="PANTHER" id="PTHR33142">
    <property type="entry name" value="CYCLIN-DEPENDENT PROTEIN KINASE INHIBITOR SMR13"/>
    <property type="match status" value="1"/>
</dbReference>
<dbReference type="Proteomes" id="UP000694864">
    <property type="component" value="Chromosome 17"/>
</dbReference>
<reference evidence="5" key="2">
    <citation type="submission" date="2025-08" db="UniProtKB">
        <authorList>
            <consortium name="RefSeq"/>
        </authorList>
    </citation>
    <scope>IDENTIFICATION</scope>
    <source>
        <tissue evidence="5">Leaf</tissue>
    </source>
</reference>
<feature type="region of interest" description="Disordered" evidence="3">
    <location>
        <begin position="1"/>
        <end position="73"/>
    </location>
</feature>
<proteinExistence type="predicted"/>
<evidence type="ECO:0000256" key="1">
    <source>
        <dbReference type="ARBA" id="ARBA00023013"/>
    </source>
</evidence>
<dbReference type="InterPro" id="IPR040389">
    <property type="entry name" value="SMR"/>
</dbReference>
<accession>A0ABM0WSP2</accession>